<comment type="similarity">
    <text evidence="1">Belongs to the PhzF family.</text>
</comment>
<dbReference type="RefSeq" id="WP_128358741.1">
    <property type="nucleotide sequence ID" value="NZ_CP053840.1"/>
</dbReference>
<dbReference type="EMBL" id="CP053840">
    <property type="protein sequence ID" value="QKF66836.1"/>
    <property type="molecule type" value="Genomic_DNA"/>
</dbReference>
<organism evidence="4 5">
    <name type="scientific">Arcobacter venerupis</name>
    <dbReference type="NCBI Taxonomy" id="1054033"/>
    <lineage>
        <taxon>Bacteria</taxon>
        <taxon>Pseudomonadati</taxon>
        <taxon>Campylobacterota</taxon>
        <taxon>Epsilonproteobacteria</taxon>
        <taxon>Campylobacterales</taxon>
        <taxon>Arcobacteraceae</taxon>
        <taxon>Arcobacter</taxon>
    </lineage>
</organism>
<dbReference type="PIRSF" id="PIRSF016184">
    <property type="entry name" value="PhzC_PhzF"/>
    <property type="match status" value="1"/>
</dbReference>
<sequence length="263" mass="29705">MKLKIYQIDAFTNKVFKGNYAGVIILEEWLSTELMQQIATENNLSETAFAFKNAQNIYEIRWFSPMTEIDFCGHATLATAFVLFKENASFEKVIFTAKAVGDLSVEKLDSGYIQMTFPNRKPKVIDSIPKELLSGLSITPNEVLHNQQAYFAVFSNEEDIYSIDVNLEELKKLAPYDVVITSKSKEYDFISRYFWPANGGDEDPVTGSIHTGLAPYWADKLNKNELIAHQASKRGGLLKCKVLEEKVIISGQAVLYLEGYITI</sequence>
<evidence type="ECO:0000313" key="5">
    <source>
        <dbReference type="Proteomes" id="UP000503482"/>
    </source>
</evidence>
<dbReference type="Proteomes" id="UP000503482">
    <property type="component" value="Chromosome"/>
</dbReference>
<proteinExistence type="inferred from homology"/>
<keyword evidence="5" id="KW-1185">Reference proteome</keyword>
<accession>A0AAE7E4M1</accession>
<dbReference type="GO" id="GO:0016853">
    <property type="term" value="F:isomerase activity"/>
    <property type="evidence" value="ECO:0007669"/>
    <property type="project" value="UniProtKB-KW"/>
</dbReference>
<evidence type="ECO:0000313" key="4">
    <source>
        <dbReference type="EMBL" id="QKF66836.1"/>
    </source>
</evidence>
<dbReference type="GO" id="GO:0005737">
    <property type="term" value="C:cytoplasm"/>
    <property type="evidence" value="ECO:0007669"/>
    <property type="project" value="TreeGrafter"/>
</dbReference>
<feature type="active site" evidence="3">
    <location>
        <position position="46"/>
    </location>
</feature>
<evidence type="ECO:0000256" key="1">
    <source>
        <dbReference type="ARBA" id="ARBA00008270"/>
    </source>
</evidence>
<dbReference type="InterPro" id="IPR003719">
    <property type="entry name" value="Phenazine_PhzF-like"/>
</dbReference>
<evidence type="ECO:0000256" key="3">
    <source>
        <dbReference type="PIRSR" id="PIRSR016184-1"/>
    </source>
</evidence>
<name>A0AAE7E4M1_9BACT</name>
<keyword evidence="2" id="KW-0413">Isomerase</keyword>
<dbReference type="KEGG" id="avp:AVENP_1282"/>
<dbReference type="SUPFAM" id="SSF54506">
    <property type="entry name" value="Diaminopimelate epimerase-like"/>
    <property type="match status" value="1"/>
</dbReference>
<evidence type="ECO:0000256" key="2">
    <source>
        <dbReference type="ARBA" id="ARBA00023235"/>
    </source>
</evidence>
<dbReference type="Pfam" id="PF02567">
    <property type="entry name" value="PhzC-PhzF"/>
    <property type="match status" value="1"/>
</dbReference>
<protein>
    <submittedName>
        <fullName evidence="4">Epimerase, PhzC/PhzF family</fullName>
    </submittedName>
</protein>
<reference evidence="4 5" key="1">
    <citation type="submission" date="2020-05" db="EMBL/GenBank/DDBJ databases">
        <title>Complete genome sequencing of Campylobacter and Arcobacter type strains.</title>
        <authorList>
            <person name="Miller W.G."/>
            <person name="Yee E."/>
        </authorList>
    </citation>
    <scope>NUCLEOTIDE SEQUENCE [LARGE SCALE GENOMIC DNA]</scope>
    <source>
        <strain evidence="4 5">LMG 26156</strain>
    </source>
</reference>
<dbReference type="PANTHER" id="PTHR13774">
    <property type="entry name" value="PHENAZINE BIOSYNTHESIS PROTEIN"/>
    <property type="match status" value="1"/>
</dbReference>
<dbReference type="NCBIfam" id="TIGR00654">
    <property type="entry name" value="PhzF_family"/>
    <property type="match status" value="1"/>
</dbReference>
<dbReference type="AlphaFoldDB" id="A0AAE7E4M1"/>
<gene>
    <name evidence="4" type="ORF">AVENP_1282</name>
</gene>
<dbReference type="PANTHER" id="PTHR13774:SF17">
    <property type="entry name" value="PHENAZINE BIOSYNTHESIS-LIKE DOMAIN-CONTAINING PROTEIN"/>
    <property type="match status" value="1"/>
</dbReference>
<dbReference type="Gene3D" id="3.10.310.10">
    <property type="entry name" value="Diaminopimelate Epimerase, Chain A, domain 1"/>
    <property type="match status" value="2"/>
</dbReference>